<keyword evidence="2" id="KW-1185">Reference proteome</keyword>
<proteinExistence type="predicted"/>
<comment type="caution">
    <text evidence="1">The sequence shown here is derived from an EMBL/GenBank/DDBJ whole genome shotgun (WGS) entry which is preliminary data.</text>
</comment>
<accession>A0AAV5KH47</accession>
<dbReference type="EMBL" id="BPVZ01000064">
    <property type="protein sequence ID" value="GKV23919.1"/>
    <property type="molecule type" value="Genomic_DNA"/>
</dbReference>
<protein>
    <submittedName>
        <fullName evidence="1">Uncharacterized protein</fullName>
    </submittedName>
</protein>
<dbReference type="PANTHER" id="PTHR33070:SF129">
    <property type="entry name" value="DUF241 DOMAIN PROTEIN"/>
    <property type="match status" value="1"/>
</dbReference>
<dbReference type="GO" id="GO:0048367">
    <property type="term" value="P:shoot system development"/>
    <property type="evidence" value="ECO:0007669"/>
    <property type="project" value="InterPro"/>
</dbReference>
<dbReference type="GO" id="GO:0048364">
    <property type="term" value="P:root development"/>
    <property type="evidence" value="ECO:0007669"/>
    <property type="project" value="InterPro"/>
</dbReference>
<dbReference type="Pfam" id="PF03087">
    <property type="entry name" value="BPS1"/>
    <property type="match status" value="1"/>
</dbReference>
<dbReference type="InterPro" id="IPR004320">
    <property type="entry name" value="BPS1_pln"/>
</dbReference>
<gene>
    <name evidence="1" type="ORF">SLEP1_g33592</name>
</gene>
<organism evidence="1 2">
    <name type="scientific">Rubroshorea leprosula</name>
    <dbReference type="NCBI Taxonomy" id="152421"/>
    <lineage>
        <taxon>Eukaryota</taxon>
        <taxon>Viridiplantae</taxon>
        <taxon>Streptophyta</taxon>
        <taxon>Embryophyta</taxon>
        <taxon>Tracheophyta</taxon>
        <taxon>Spermatophyta</taxon>
        <taxon>Magnoliopsida</taxon>
        <taxon>eudicotyledons</taxon>
        <taxon>Gunneridae</taxon>
        <taxon>Pentapetalae</taxon>
        <taxon>rosids</taxon>
        <taxon>malvids</taxon>
        <taxon>Malvales</taxon>
        <taxon>Dipterocarpaceae</taxon>
        <taxon>Rubroshorea</taxon>
    </lineage>
</organism>
<name>A0AAV5KH47_9ROSI</name>
<evidence type="ECO:0000313" key="1">
    <source>
        <dbReference type="EMBL" id="GKV23919.1"/>
    </source>
</evidence>
<dbReference type="AlphaFoldDB" id="A0AAV5KH47"/>
<evidence type="ECO:0000313" key="2">
    <source>
        <dbReference type="Proteomes" id="UP001054252"/>
    </source>
</evidence>
<dbReference type="Proteomes" id="UP001054252">
    <property type="component" value="Unassembled WGS sequence"/>
</dbReference>
<dbReference type="PANTHER" id="PTHR33070">
    <property type="entry name" value="OS06G0725500 PROTEIN"/>
    <property type="match status" value="1"/>
</dbReference>
<reference evidence="1 2" key="1">
    <citation type="journal article" date="2021" name="Commun. Biol.">
        <title>The genome of Shorea leprosula (Dipterocarpaceae) highlights the ecological relevance of drought in aseasonal tropical rainforests.</title>
        <authorList>
            <person name="Ng K.K.S."/>
            <person name="Kobayashi M.J."/>
            <person name="Fawcett J.A."/>
            <person name="Hatakeyama M."/>
            <person name="Paape T."/>
            <person name="Ng C.H."/>
            <person name="Ang C.C."/>
            <person name="Tnah L.H."/>
            <person name="Lee C.T."/>
            <person name="Nishiyama T."/>
            <person name="Sese J."/>
            <person name="O'Brien M.J."/>
            <person name="Copetti D."/>
            <person name="Mohd Noor M.I."/>
            <person name="Ong R.C."/>
            <person name="Putra M."/>
            <person name="Sireger I.Z."/>
            <person name="Indrioko S."/>
            <person name="Kosugi Y."/>
            <person name="Izuno A."/>
            <person name="Isagi Y."/>
            <person name="Lee S.L."/>
            <person name="Shimizu K.K."/>
        </authorList>
    </citation>
    <scope>NUCLEOTIDE SEQUENCE [LARGE SCALE GENOMIC DNA]</scope>
    <source>
        <strain evidence="1">214</strain>
    </source>
</reference>
<sequence length="286" mass="31806">MASQTCYHVRSNSLPSRSHPLASDIDEHLSRLRSSEAASTSSSISHKLNDLQDLHDCVDDSLQLPFTQEVLSQQKNWKWVDELLDGSLQILDLYSSAKDFVVQAKENSHDLQSVLCRRCGGEVEIAAGMKKYLTSKKAVKKAINKALAKLKTMEAKCTSSSLHDNETKGIVGMLKQVEAVTISVFGSLLSLIYGTKGQLEAKSQSLFSKLINPKRIACNEQERNRKEFEKVDATAKIIKSENVIHKEMQSQLIDLVACIQGLEEGLDCLSRHLIKTRVSLLNILNP</sequence>